<dbReference type="GeneID" id="93175919"/>
<organism evidence="3 4">
    <name type="scientific">Bradyrhizobium yuanmingense</name>
    <dbReference type="NCBI Taxonomy" id="108015"/>
    <lineage>
        <taxon>Bacteria</taxon>
        <taxon>Pseudomonadati</taxon>
        <taxon>Pseudomonadota</taxon>
        <taxon>Alphaproteobacteria</taxon>
        <taxon>Hyphomicrobiales</taxon>
        <taxon>Nitrobacteraceae</taxon>
        <taxon>Bradyrhizobium</taxon>
    </lineage>
</organism>
<evidence type="ECO:0000313" key="3">
    <source>
        <dbReference type="EMBL" id="KRP99005.1"/>
    </source>
</evidence>
<dbReference type="Gene3D" id="2.60.120.10">
    <property type="entry name" value="Jelly Rolls"/>
    <property type="match status" value="1"/>
</dbReference>
<evidence type="ECO:0000313" key="4">
    <source>
        <dbReference type="Proteomes" id="UP000051380"/>
    </source>
</evidence>
<protein>
    <submittedName>
        <fullName evidence="3">Cupin</fullName>
    </submittedName>
</protein>
<dbReference type="Pfam" id="PF07883">
    <property type="entry name" value="Cupin_2"/>
    <property type="match status" value="1"/>
</dbReference>
<feature type="chain" id="PRO_5006434703" evidence="1">
    <location>
        <begin position="26"/>
        <end position="136"/>
    </location>
</feature>
<dbReference type="OrthoDB" id="9793521at2"/>
<evidence type="ECO:0000256" key="1">
    <source>
        <dbReference type="SAM" id="SignalP"/>
    </source>
</evidence>
<dbReference type="STRING" id="108015.GA0061099_1001397"/>
<dbReference type="RefSeq" id="WP_057027025.1">
    <property type="nucleotide sequence ID" value="NZ_CP104173.1"/>
</dbReference>
<dbReference type="InterPro" id="IPR011051">
    <property type="entry name" value="RmlC_Cupin_sf"/>
</dbReference>
<dbReference type="InterPro" id="IPR013096">
    <property type="entry name" value="Cupin_2"/>
</dbReference>
<gene>
    <name evidence="3" type="ORF">AOQ72_14460</name>
</gene>
<feature type="signal peptide" evidence="1">
    <location>
        <begin position="1"/>
        <end position="25"/>
    </location>
</feature>
<dbReference type="Proteomes" id="UP000051380">
    <property type="component" value="Unassembled WGS sequence"/>
</dbReference>
<name>A0A0R3CSN8_9BRAD</name>
<evidence type="ECO:0000259" key="2">
    <source>
        <dbReference type="Pfam" id="PF07883"/>
    </source>
</evidence>
<dbReference type="InterPro" id="IPR014710">
    <property type="entry name" value="RmlC-like_jellyroll"/>
</dbReference>
<dbReference type="AlphaFoldDB" id="A0A0R3CSN8"/>
<dbReference type="PANTHER" id="PTHR38599">
    <property type="entry name" value="CUPIN DOMAIN PROTEIN (AFU_ORTHOLOGUE AFUA_3G13620)"/>
    <property type="match status" value="1"/>
</dbReference>
<dbReference type="CDD" id="cd02235">
    <property type="entry name" value="cupin_BLL4011-like"/>
    <property type="match status" value="1"/>
</dbReference>
<sequence length="136" mass="14534">MTKRGIVVAAALIAAISLASLSARSEEPRLGDIKRTHLMKEALSAPGREVIQVRVDFPPGVVAVRHSHPGEELVYLIEGELEYRLDGRPPVILKAGDVLLIPHGVHHAVKNVGSGNAAELATYIVETGKPLLTLGR</sequence>
<accession>A0A0R3CSN8</accession>
<keyword evidence="1" id="KW-0732">Signal</keyword>
<dbReference type="PANTHER" id="PTHR38599:SF1">
    <property type="entry name" value="CUPIN DOMAIN PROTEIN (AFU_ORTHOLOGUE AFUA_3G13620)"/>
    <property type="match status" value="1"/>
</dbReference>
<dbReference type="EMBL" id="LJYF01000013">
    <property type="protein sequence ID" value="KRP99005.1"/>
    <property type="molecule type" value="Genomic_DNA"/>
</dbReference>
<proteinExistence type="predicted"/>
<dbReference type="SUPFAM" id="SSF51182">
    <property type="entry name" value="RmlC-like cupins"/>
    <property type="match status" value="1"/>
</dbReference>
<reference evidence="3 4" key="1">
    <citation type="submission" date="2015-09" db="EMBL/GenBank/DDBJ databases">
        <title>Draft Genome Sequence of the Strain BR 3267 (Bradyrhizobium yuanmingense) recommended as inoculant for cowpea in Brazil.</title>
        <authorList>
            <person name="Simoes-Araujo J.L."/>
            <person name="Zilli J.E."/>
        </authorList>
    </citation>
    <scope>NUCLEOTIDE SEQUENCE [LARGE SCALE GENOMIC DNA]</scope>
    <source>
        <strain evidence="3 4">BR3267</strain>
    </source>
</reference>
<comment type="caution">
    <text evidence="3">The sequence shown here is derived from an EMBL/GenBank/DDBJ whole genome shotgun (WGS) entry which is preliminary data.</text>
</comment>
<feature type="domain" description="Cupin type-2" evidence="2">
    <location>
        <begin position="54"/>
        <end position="118"/>
    </location>
</feature>